<evidence type="ECO:0000313" key="4">
    <source>
        <dbReference type="Proteomes" id="UP001244297"/>
    </source>
</evidence>
<dbReference type="Gene3D" id="1.10.10.1550">
    <property type="entry name" value="ROS/MUCR transcriptional regulator protein"/>
    <property type="match status" value="1"/>
</dbReference>
<dbReference type="Proteomes" id="UP001244297">
    <property type="component" value="Unassembled WGS sequence"/>
</dbReference>
<dbReference type="InterPro" id="IPR008807">
    <property type="entry name" value="ROS_MUCR"/>
</dbReference>
<accession>A0ABT8AM09</accession>
<dbReference type="Pfam" id="PF05443">
    <property type="entry name" value="ROS_MUCR"/>
    <property type="match status" value="1"/>
</dbReference>
<gene>
    <name evidence="3" type="ORF">QWZ18_07735</name>
</gene>
<dbReference type="InterPro" id="IPR041920">
    <property type="entry name" value="ROS/MUCR_sf"/>
</dbReference>
<keyword evidence="4" id="KW-1185">Reference proteome</keyword>
<sequence>MSGQQGQHSVSQLAAGIVAAYVSKNRVPAADLPALLRSVHRVMHGLVAPRPQPEVRSKPVTPAGVKRSITPDALISFLDGKPYKTLKRHLGRHGLDPHSYRERYGLPKDYPMLAPSYAAQRSKIAKAIGLRACTKPAATSVKPEPVRKRRAPRKAKA</sequence>
<comment type="caution">
    <text evidence="3">The sequence shown here is derived from an EMBL/GenBank/DDBJ whole genome shotgun (WGS) entry which is preliminary data.</text>
</comment>
<reference evidence="4" key="1">
    <citation type="journal article" date="2019" name="Int. J. Syst. Evol. Microbiol.">
        <title>The Global Catalogue of Microorganisms (GCM) 10K type strain sequencing project: providing services to taxonomists for standard genome sequencing and annotation.</title>
        <authorList>
            <consortium name="The Broad Institute Genomics Platform"/>
            <consortium name="The Broad Institute Genome Sequencing Center for Infectious Disease"/>
            <person name="Wu L."/>
            <person name="Ma J."/>
        </authorList>
    </citation>
    <scope>NUCLEOTIDE SEQUENCE [LARGE SCALE GENOMIC DNA]</scope>
    <source>
        <strain evidence="4">CECT 7806</strain>
    </source>
</reference>
<protein>
    <submittedName>
        <fullName evidence="3">MucR family transcriptional regulator</fullName>
    </submittedName>
</protein>
<evidence type="ECO:0000313" key="3">
    <source>
        <dbReference type="EMBL" id="MDN3570511.1"/>
    </source>
</evidence>
<comment type="similarity">
    <text evidence="1">Belongs to the ros/MucR family.</text>
</comment>
<proteinExistence type="inferred from homology"/>
<dbReference type="EMBL" id="JAUFPT010000022">
    <property type="protein sequence ID" value="MDN3570511.1"/>
    <property type="molecule type" value="Genomic_DNA"/>
</dbReference>
<dbReference type="RefSeq" id="WP_290355411.1">
    <property type="nucleotide sequence ID" value="NZ_JAUFPT010000022.1"/>
</dbReference>
<name>A0ABT8AM09_9HYPH</name>
<organism evidence="3 4">
    <name type="scientific">Methylobacterium longum</name>
    <dbReference type="NCBI Taxonomy" id="767694"/>
    <lineage>
        <taxon>Bacteria</taxon>
        <taxon>Pseudomonadati</taxon>
        <taxon>Pseudomonadota</taxon>
        <taxon>Alphaproteobacteria</taxon>
        <taxon>Hyphomicrobiales</taxon>
        <taxon>Methylobacteriaceae</taxon>
        <taxon>Methylobacterium</taxon>
    </lineage>
</organism>
<evidence type="ECO:0000256" key="2">
    <source>
        <dbReference type="SAM" id="MobiDB-lite"/>
    </source>
</evidence>
<feature type="compositionally biased region" description="Basic residues" evidence="2">
    <location>
        <begin position="147"/>
        <end position="157"/>
    </location>
</feature>
<feature type="region of interest" description="Disordered" evidence="2">
    <location>
        <begin position="135"/>
        <end position="157"/>
    </location>
</feature>
<evidence type="ECO:0000256" key="1">
    <source>
        <dbReference type="ARBA" id="ARBA00007031"/>
    </source>
</evidence>